<dbReference type="AlphaFoldDB" id="A0A2M9W6W2"/>
<evidence type="ECO:0000313" key="2">
    <source>
        <dbReference type="Proteomes" id="UP000232062"/>
    </source>
</evidence>
<dbReference type="RefSeq" id="WP_100703724.1">
    <property type="nucleotide sequence ID" value="NZ_PIQI01000028.1"/>
</dbReference>
<reference evidence="1 2" key="1">
    <citation type="submission" date="2017-11" db="EMBL/GenBank/DDBJ databases">
        <title>The genome sequence of Pantoea rodasii DSM 26611.</title>
        <authorList>
            <person name="Gao J."/>
            <person name="Mao X."/>
            <person name="Sun J."/>
        </authorList>
    </citation>
    <scope>NUCLEOTIDE SEQUENCE [LARGE SCALE GENOMIC DNA]</scope>
    <source>
        <strain evidence="1 2">DSM 26611</strain>
    </source>
</reference>
<dbReference type="EMBL" id="PIQI01000028">
    <property type="protein sequence ID" value="PJZ03272.1"/>
    <property type="molecule type" value="Genomic_DNA"/>
</dbReference>
<organism evidence="1 2">
    <name type="scientific">Pantoea rodasii</name>
    <dbReference type="NCBI Taxonomy" id="1076549"/>
    <lineage>
        <taxon>Bacteria</taxon>
        <taxon>Pseudomonadati</taxon>
        <taxon>Pseudomonadota</taxon>
        <taxon>Gammaproteobacteria</taxon>
        <taxon>Enterobacterales</taxon>
        <taxon>Erwiniaceae</taxon>
        <taxon>Pantoea</taxon>
    </lineage>
</organism>
<sequence>MYRSEEERLADIVLGDAVLQLLHKAGPVNNNALLDKLRAMASMEFNPTRQKALRRAMAEVMNNMQSKNSDSVALKDTDNVTHIFRNRDNTGKDTQH</sequence>
<evidence type="ECO:0000313" key="1">
    <source>
        <dbReference type="EMBL" id="PJZ03272.1"/>
    </source>
</evidence>
<dbReference type="Proteomes" id="UP000232062">
    <property type="component" value="Unassembled WGS sequence"/>
</dbReference>
<keyword evidence="2" id="KW-1185">Reference proteome</keyword>
<dbReference type="OrthoDB" id="6539751at2"/>
<comment type="caution">
    <text evidence="1">The sequence shown here is derived from an EMBL/GenBank/DDBJ whole genome shotgun (WGS) entry which is preliminary data.</text>
</comment>
<gene>
    <name evidence="1" type="ORF">PRCB_22055</name>
</gene>
<proteinExistence type="predicted"/>
<name>A0A2M9W6W2_9GAMM</name>
<accession>A0A2M9W6W2</accession>
<protein>
    <submittedName>
        <fullName evidence="1">Uncharacterized protein</fullName>
    </submittedName>
</protein>